<evidence type="ECO:0000256" key="1">
    <source>
        <dbReference type="SAM" id="Coils"/>
    </source>
</evidence>
<evidence type="ECO:0000313" key="2">
    <source>
        <dbReference type="EMBL" id="PLR80120.1"/>
    </source>
</evidence>
<keyword evidence="1" id="KW-0175">Coiled coil</keyword>
<dbReference type="RefSeq" id="WP_101579062.1">
    <property type="nucleotide sequence ID" value="NZ_PGVA01000058.1"/>
</dbReference>
<evidence type="ECO:0000313" key="5">
    <source>
        <dbReference type="Proteomes" id="UP000235114"/>
    </source>
</evidence>
<comment type="caution">
    <text evidence="2">The sequence shown here is derived from an EMBL/GenBank/DDBJ whole genome shotgun (WGS) entry which is preliminary data.</text>
</comment>
<name>A0A2N5GH97_9BACI</name>
<accession>A0A2N5GH97</accession>
<feature type="coiled-coil region" evidence="1">
    <location>
        <begin position="89"/>
        <end position="123"/>
    </location>
</feature>
<dbReference type="EMBL" id="PGVA01000058">
    <property type="protein sequence ID" value="PLR80120.1"/>
    <property type="molecule type" value="Genomic_DNA"/>
</dbReference>
<feature type="coiled-coil region" evidence="1">
    <location>
        <begin position="156"/>
        <end position="222"/>
    </location>
</feature>
<dbReference type="AlphaFoldDB" id="A0A2N5GH97"/>
<dbReference type="OrthoDB" id="2823105at2"/>
<evidence type="ECO:0000313" key="4">
    <source>
        <dbReference type="Proteomes" id="UP000234951"/>
    </source>
</evidence>
<reference evidence="2 4" key="1">
    <citation type="submission" date="2017-11" db="EMBL/GenBank/DDBJ databases">
        <title>Comparitive Functional Genomics of Dry Heat Resistant strains isolated from the Viking Spacecraft.</title>
        <authorList>
            <person name="Seuylemezian A."/>
            <person name="Cooper K."/>
            <person name="Vaishampayan P."/>
        </authorList>
    </citation>
    <scope>NUCLEOTIDE SEQUENCE [LARGE SCALE GENOMIC DNA]</scope>
    <source>
        <strain evidence="2 4">M4.6</strain>
    </source>
</reference>
<sequence length="246" mass="28913">MSKDTKNKSMGWFKGVLSNQNQMEPGNEDVVSPIETVEMLLDHVEKVDSVDSPVNKQVFQKDSQDKVSLDLIVSVENMLKDRQLTLYKKKGLEEQLYNANEMIRRLKHDEVKKEQLLQEKNKEYSVLEGKLTNKQMSYDQLLEDYKDYQTTSNNEFEKMTNQLEKEMIKYAKLSEESTNTQYQNMLKIKELEERVRNLEVENQNYVEQYERIVEEKTELMQTINDFTDRMSISFSAKTAASSTPSE</sequence>
<protein>
    <submittedName>
        <fullName evidence="2">Uncharacterized protein</fullName>
    </submittedName>
</protein>
<keyword evidence="5" id="KW-1185">Reference proteome</keyword>
<dbReference type="EMBL" id="PGVD01000065">
    <property type="protein sequence ID" value="PLR91644.1"/>
    <property type="molecule type" value="Genomic_DNA"/>
</dbReference>
<organism evidence="2 4">
    <name type="scientific">Bacillus canaveralius</name>
    <dbReference type="NCBI Taxonomy" id="1403243"/>
    <lineage>
        <taxon>Bacteria</taxon>
        <taxon>Bacillati</taxon>
        <taxon>Bacillota</taxon>
        <taxon>Bacilli</taxon>
        <taxon>Bacillales</taxon>
        <taxon>Bacillaceae</taxon>
        <taxon>Bacillus</taxon>
    </lineage>
</organism>
<dbReference type="Proteomes" id="UP000234951">
    <property type="component" value="Unassembled WGS sequence"/>
</dbReference>
<evidence type="ECO:0000313" key="3">
    <source>
        <dbReference type="EMBL" id="PLR91644.1"/>
    </source>
</evidence>
<reference evidence="3 5" key="2">
    <citation type="submission" date="2017-12" db="EMBL/GenBank/DDBJ databases">
        <title>Comparative Functional Genomics of Dry Heat Resistant strains isolated from the Viking Spacecraft.</title>
        <authorList>
            <person name="Seuylemezian A."/>
            <person name="Cooper K."/>
            <person name="Vaishampayan P."/>
        </authorList>
    </citation>
    <scope>NUCLEOTIDE SEQUENCE [LARGE SCALE GENOMIC DNA]</scope>
    <source>
        <strain evidence="3 5">ATCC 29669</strain>
    </source>
</reference>
<gene>
    <name evidence="2" type="ORF">CU635_19580</name>
    <name evidence="3" type="ORF">CVD25_19220</name>
</gene>
<proteinExistence type="predicted"/>
<dbReference type="Proteomes" id="UP000235114">
    <property type="component" value="Unassembled WGS sequence"/>
</dbReference>